<evidence type="ECO:0000313" key="9">
    <source>
        <dbReference type="Proteomes" id="UP000199182"/>
    </source>
</evidence>
<name>A0A1H0C022_9FIRM</name>
<dbReference type="InterPro" id="IPR004477">
    <property type="entry name" value="ComEC_N"/>
</dbReference>
<comment type="subcellular location">
    <subcellularLocation>
        <location evidence="1">Cell membrane</location>
        <topology evidence="1">Multi-pass membrane protein</topology>
    </subcellularLocation>
</comment>
<feature type="transmembrane region" description="Helical" evidence="6">
    <location>
        <begin position="6"/>
        <end position="25"/>
    </location>
</feature>
<feature type="transmembrane region" description="Helical" evidence="6">
    <location>
        <begin position="453"/>
        <end position="475"/>
    </location>
</feature>
<evidence type="ECO:0000256" key="2">
    <source>
        <dbReference type="ARBA" id="ARBA00022475"/>
    </source>
</evidence>
<feature type="transmembrane region" description="Helical" evidence="6">
    <location>
        <begin position="254"/>
        <end position="276"/>
    </location>
</feature>
<evidence type="ECO:0000256" key="6">
    <source>
        <dbReference type="SAM" id="Phobius"/>
    </source>
</evidence>
<gene>
    <name evidence="8" type="ORF">SAMN05192585_12123</name>
</gene>
<feature type="transmembrane region" description="Helical" evidence="6">
    <location>
        <begin position="420"/>
        <end position="441"/>
    </location>
</feature>
<keyword evidence="9" id="KW-1185">Reference proteome</keyword>
<feature type="transmembrane region" description="Helical" evidence="6">
    <location>
        <begin position="282"/>
        <end position="305"/>
    </location>
</feature>
<feature type="transmembrane region" description="Helical" evidence="6">
    <location>
        <begin position="32"/>
        <end position="51"/>
    </location>
</feature>
<keyword evidence="4 6" id="KW-1133">Transmembrane helix</keyword>
<keyword evidence="2" id="KW-1003">Cell membrane</keyword>
<evidence type="ECO:0000256" key="3">
    <source>
        <dbReference type="ARBA" id="ARBA00022692"/>
    </source>
</evidence>
<proteinExistence type="predicted"/>
<organism evidence="8 9">
    <name type="scientific">Acetanaerobacterium elongatum</name>
    <dbReference type="NCBI Taxonomy" id="258515"/>
    <lineage>
        <taxon>Bacteria</taxon>
        <taxon>Bacillati</taxon>
        <taxon>Bacillota</taxon>
        <taxon>Clostridia</taxon>
        <taxon>Eubacteriales</taxon>
        <taxon>Oscillospiraceae</taxon>
        <taxon>Acetanaerobacterium</taxon>
    </lineage>
</organism>
<protein>
    <submittedName>
        <fullName evidence="8">ComEC/Rec2-related protein</fullName>
    </submittedName>
</protein>
<feature type="transmembrane region" description="Helical" evidence="6">
    <location>
        <begin position="508"/>
        <end position="531"/>
    </location>
</feature>
<feature type="transmembrane region" description="Helical" evidence="6">
    <location>
        <begin position="382"/>
        <end position="400"/>
    </location>
</feature>
<dbReference type="PANTHER" id="PTHR30619:SF1">
    <property type="entry name" value="RECOMBINATION PROTEIN 2"/>
    <property type="match status" value="1"/>
</dbReference>
<accession>A0A1H0C022</accession>
<dbReference type="EMBL" id="FNID01000021">
    <property type="protein sequence ID" value="SDN51136.1"/>
    <property type="molecule type" value="Genomic_DNA"/>
</dbReference>
<feature type="domain" description="ComEC/Rec2-related protein" evidence="7">
    <location>
        <begin position="230"/>
        <end position="500"/>
    </location>
</feature>
<keyword evidence="5 6" id="KW-0472">Membrane</keyword>
<dbReference type="PANTHER" id="PTHR30619">
    <property type="entry name" value="DNA INTERNALIZATION/COMPETENCE PROTEIN COMEC/REC2"/>
    <property type="match status" value="1"/>
</dbReference>
<evidence type="ECO:0000313" key="8">
    <source>
        <dbReference type="EMBL" id="SDN51136.1"/>
    </source>
</evidence>
<feature type="transmembrane region" description="Helical" evidence="6">
    <location>
        <begin position="326"/>
        <end position="344"/>
    </location>
</feature>
<keyword evidence="3 6" id="KW-0812">Transmembrane</keyword>
<dbReference type="InterPro" id="IPR052159">
    <property type="entry name" value="Competence_DNA_uptake"/>
</dbReference>
<evidence type="ECO:0000259" key="7">
    <source>
        <dbReference type="Pfam" id="PF03772"/>
    </source>
</evidence>
<sequence length="758" mass="81399">MIKRPLPIIGCAYLLSLAVVFCFNLSLDGAMIIGAIACGSVCAVCLIKRFSLNILRVVLLSALAFTVGLMVASYKTVEVPRQASAVYGQKARITAVMLDRKGQRGSKYDYEIVTTAVALYNEQTEQYTSSGVPQRMKMRLTVTAPLDAVYYDRLTTNVSITPPFPLASESPYAVWRADGIYAFAYSYGDINYKNPVNYPVMAAVRTWRDRVNSAIEHAVGGEAGKVAAAMLTGQRGKVSSKVQYNFRDSGLSHMLAVSGMHTAILAQFLLLLLGWFRVPKKASAIVCMAAVLFFVAFTGFTPSVVRAGIMSCTLFMAQLFNRKNDAKNSIAFAALLLCGANPAVLLDAGFLLSFAATLSILLLSPAMDAVVKRFLPWLWKHLRWVVQAVTLSLSATLFTYPISAVMFGRVSIIGPVANVLATPLAPLQMAASLLTGVFGAFSPDGFLTRIAGLVTKVTTLVIMRIAAVFAGLDYAAVSVNILWAVLLVVLCLGVAALLRAVKRRYKNALALAAAASVLLVAGIACGIVQAGQNSVYIAIPNPALSETAVLYNSSAAAVLTGTDTKKSATGAGYYISKLGLGEVQTLMVPYLNDASWMTAKDILSRYTVNKTALARNSIRFEELAAGAGAYSELSTNQINTVTLLDSCMAQIICQPKGSAVYITPNGVPVLFLYGKADASALPQRFCRAEVCVLSGYLPKGFNRISARYYIANDACIEKNKEQFKGKSLFCAAKGKRLVFSCSQNKTLRLEEGTVDLYG</sequence>
<feature type="transmembrane region" description="Helical" evidence="6">
    <location>
        <begin position="57"/>
        <end position="74"/>
    </location>
</feature>
<dbReference type="Pfam" id="PF03772">
    <property type="entry name" value="Competence"/>
    <property type="match status" value="1"/>
</dbReference>
<evidence type="ECO:0000256" key="4">
    <source>
        <dbReference type="ARBA" id="ARBA00022989"/>
    </source>
</evidence>
<dbReference type="AlphaFoldDB" id="A0A1H0C022"/>
<dbReference type="Proteomes" id="UP000199182">
    <property type="component" value="Unassembled WGS sequence"/>
</dbReference>
<evidence type="ECO:0000256" key="1">
    <source>
        <dbReference type="ARBA" id="ARBA00004651"/>
    </source>
</evidence>
<reference evidence="8 9" key="1">
    <citation type="submission" date="2016-10" db="EMBL/GenBank/DDBJ databases">
        <authorList>
            <person name="de Groot N.N."/>
        </authorList>
    </citation>
    <scope>NUCLEOTIDE SEQUENCE [LARGE SCALE GENOMIC DNA]</scope>
    <source>
        <strain evidence="8 9">CGMCC 1.5012</strain>
    </source>
</reference>
<feature type="transmembrane region" description="Helical" evidence="6">
    <location>
        <begin position="481"/>
        <end position="501"/>
    </location>
</feature>
<dbReference type="OrthoDB" id="9761531at2"/>
<dbReference type="STRING" id="258515.SAMN05192585_12123"/>
<dbReference type="RefSeq" id="WP_092640857.1">
    <property type="nucleotide sequence ID" value="NZ_FNID01000021.1"/>
</dbReference>
<evidence type="ECO:0000256" key="5">
    <source>
        <dbReference type="ARBA" id="ARBA00023136"/>
    </source>
</evidence>
<dbReference type="NCBIfam" id="TIGR00360">
    <property type="entry name" value="ComEC_N-term"/>
    <property type="match status" value="1"/>
</dbReference>
<dbReference type="GO" id="GO:0005886">
    <property type="term" value="C:plasma membrane"/>
    <property type="evidence" value="ECO:0007669"/>
    <property type="project" value="UniProtKB-SubCell"/>
</dbReference>